<dbReference type="PANTHER" id="PTHR13778:SF47">
    <property type="entry name" value="LIPOPOLYSACCHARIDE 1,3-GALACTOSYLTRANSFERASE"/>
    <property type="match status" value="1"/>
</dbReference>
<reference evidence="5" key="1">
    <citation type="submission" date="2020-10" db="EMBL/GenBank/DDBJ databases">
        <authorList>
            <person name="Gilroy R."/>
        </authorList>
    </citation>
    <scope>NUCLEOTIDE SEQUENCE</scope>
    <source>
        <strain evidence="5">ChiW3-316</strain>
    </source>
</reference>
<evidence type="ECO:0000256" key="3">
    <source>
        <dbReference type="ARBA" id="ARBA00022723"/>
    </source>
</evidence>
<dbReference type="AlphaFoldDB" id="A0A9D1SA62"/>
<keyword evidence="1" id="KW-0328">Glycosyltransferase</keyword>
<dbReference type="CDD" id="cd04194">
    <property type="entry name" value="GT8_A4GalT_like"/>
    <property type="match status" value="1"/>
</dbReference>
<name>A0A9D1SA62_9PROT</name>
<keyword evidence="3" id="KW-0479">Metal-binding</keyword>
<sequence>MNKFCKILISYHQPAPLLNDDIFIPIQTGRSEYIKNYQENKIPEQEYKWMMDNTTGDDTGENISQLGSKLCEFTTIYWAWKNYNKLGNPDYIGFMHYRRHFIFKDIKEFPNNYKNVTVSFEHIDNTYFSKIGYSKQLLKNILQKNNLITINTVDDGMTIYEHHKKYHNVEEIDYCLNLIENEYPEIYPYAMEYINQNNGYYCNMFIMKREDFFKYCKFLFNIAFKFINHTDYRYYSAIDARTFVLEKITGIFLYYLSKQNNIRIKTFPISYIENTNIIFPIMETFKQNNIPVIFTGDDDYIKYTGVAINSLIEHASSNNNYDIYIISAKISAADKDKILYMAKGKPNISIKFIDFNKYKNMWDVNTSLIYDNSRFSGGTFYRLWIPKIFDHFDKILYLDSDIIINKDISELYNEDISNYLVGGTYDIELIRLIYKENPQSTSLINYLKTHQFNNPYAYTQAGVLLFNIKEMNKFKFFEKSFNLLCEKGPLFNKDQDVINFICRNKIKYFSLKWNVEWHSTFFNENLKKTLPAQFYTSYMDSRKDPYILHYSSIWKPWKEPERELSQYFWEYAKKSPFYEIILYENFKNSNMLNTTENEISYIKNEVLGILYNWHNYTRNKFRYFKYKLLSKIMIGDQREKYKNKRKKYKSLIKITKNILKK</sequence>
<comment type="caution">
    <text evidence="5">The sequence shown here is derived from an EMBL/GenBank/DDBJ whole genome shotgun (WGS) entry which is preliminary data.</text>
</comment>
<dbReference type="SUPFAM" id="SSF53448">
    <property type="entry name" value="Nucleotide-diphospho-sugar transferases"/>
    <property type="match status" value="1"/>
</dbReference>
<proteinExistence type="predicted"/>
<dbReference type="InterPro" id="IPR002495">
    <property type="entry name" value="Glyco_trans_8"/>
</dbReference>
<reference evidence="5" key="2">
    <citation type="journal article" date="2021" name="PeerJ">
        <title>Extensive microbial diversity within the chicken gut microbiome revealed by metagenomics and culture.</title>
        <authorList>
            <person name="Gilroy R."/>
            <person name="Ravi A."/>
            <person name="Getino M."/>
            <person name="Pursley I."/>
            <person name="Horton D.L."/>
            <person name="Alikhan N.F."/>
            <person name="Baker D."/>
            <person name="Gharbi K."/>
            <person name="Hall N."/>
            <person name="Watson M."/>
            <person name="Adriaenssens E.M."/>
            <person name="Foster-Nyarko E."/>
            <person name="Jarju S."/>
            <person name="Secka A."/>
            <person name="Antonio M."/>
            <person name="Oren A."/>
            <person name="Chaudhuri R.R."/>
            <person name="La Ragione R."/>
            <person name="Hildebrand F."/>
            <person name="Pallen M.J."/>
        </authorList>
    </citation>
    <scope>NUCLEOTIDE SEQUENCE</scope>
    <source>
        <strain evidence="5">ChiW3-316</strain>
    </source>
</reference>
<evidence type="ECO:0000313" key="5">
    <source>
        <dbReference type="EMBL" id="HIU52611.1"/>
    </source>
</evidence>
<protein>
    <submittedName>
        <fullName evidence="5">DUF4422 domain-containing protein</fullName>
    </submittedName>
</protein>
<dbReference type="Pfam" id="PF01501">
    <property type="entry name" value="Glyco_transf_8"/>
    <property type="match status" value="1"/>
</dbReference>
<dbReference type="GO" id="GO:0046872">
    <property type="term" value="F:metal ion binding"/>
    <property type="evidence" value="ECO:0007669"/>
    <property type="project" value="UniProtKB-KW"/>
</dbReference>
<dbReference type="InterPro" id="IPR029044">
    <property type="entry name" value="Nucleotide-diphossugar_trans"/>
</dbReference>
<evidence type="ECO:0000259" key="4">
    <source>
        <dbReference type="Pfam" id="PF14393"/>
    </source>
</evidence>
<dbReference type="PANTHER" id="PTHR13778">
    <property type="entry name" value="GLYCOSYLTRANSFERASE 8 DOMAIN-CONTAINING PROTEIN"/>
    <property type="match status" value="1"/>
</dbReference>
<dbReference type="InterPro" id="IPR050748">
    <property type="entry name" value="Glycosyltrans_8_dom-fam"/>
</dbReference>
<evidence type="ECO:0000256" key="2">
    <source>
        <dbReference type="ARBA" id="ARBA00022679"/>
    </source>
</evidence>
<accession>A0A9D1SA62</accession>
<feature type="domain" description="DUF4422" evidence="4">
    <location>
        <begin position="6"/>
        <end position="248"/>
    </location>
</feature>
<dbReference type="InterPro" id="IPR025536">
    <property type="entry name" value="DUF4422"/>
</dbReference>
<evidence type="ECO:0000256" key="1">
    <source>
        <dbReference type="ARBA" id="ARBA00022676"/>
    </source>
</evidence>
<dbReference type="EMBL" id="DVNC01000010">
    <property type="protein sequence ID" value="HIU52611.1"/>
    <property type="molecule type" value="Genomic_DNA"/>
</dbReference>
<dbReference type="Gene3D" id="3.90.550.10">
    <property type="entry name" value="Spore Coat Polysaccharide Biosynthesis Protein SpsA, Chain A"/>
    <property type="match status" value="1"/>
</dbReference>
<evidence type="ECO:0000313" key="6">
    <source>
        <dbReference type="Proteomes" id="UP000824107"/>
    </source>
</evidence>
<gene>
    <name evidence="5" type="ORF">IAD20_00855</name>
</gene>
<dbReference type="Proteomes" id="UP000824107">
    <property type="component" value="Unassembled WGS sequence"/>
</dbReference>
<dbReference type="Pfam" id="PF14393">
    <property type="entry name" value="DUF4422"/>
    <property type="match status" value="1"/>
</dbReference>
<keyword evidence="2" id="KW-0808">Transferase</keyword>
<organism evidence="5 6">
    <name type="scientific">Candidatus Scatocola faecipullorum</name>
    <dbReference type="NCBI Taxonomy" id="2840917"/>
    <lineage>
        <taxon>Bacteria</taxon>
        <taxon>Pseudomonadati</taxon>
        <taxon>Pseudomonadota</taxon>
        <taxon>Alphaproteobacteria</taxon>
        <taxon>Rhodospirillales</taxon>
        <taxon>Rhodospirillaceae</taxon>
        <taxon>Rhodospirillaceae incertae sedis</taxon>
        <taxon>Candidatus Scatocola</taxon>
    </lineage>
</organism>
<dbReference type="GO" id="GO:0016757">
    <property type="term" value="F:glycosyltransferase activity"/>
    <property type="evidence" value="ECO:0007669"/>
    <property type="project" value="UniProtKB-KW"/>
</dbReference>